<dbReference type="Proteomes" id="UP000073492">
    <property type="component" value="Unassembled WGS sequence"/>
</dbReference>
<sequence length="178" mass="19702">MSAELHTTPGDLDQFRLHRHRNSSKPDFENSATNMQLQLLLLSTLSLVSAYTKPQADPTWNALRLPDLTHPVTKGEPFTVTWDDTPKKVDGVTVSLVLCRGNSNSCKLDDKALVEMIPASQKSWTWNVPCDLTPGTAKTDSGYGMLVIVDGTGEFQYSTQFSVLDNAEGCKKAMHYRV</sequence>
<dbReference type="Pfam" id="PF10342">
    <property type="entry name" value="Kre9_KNH"/>
    <property type="match status" value="1"/>
</dbReference>
<dbReference type="PANTHER" id="PTHR40633">
    <property type="entry name" value="MATRIX PROTEIN, PUTATIVE (AFU_ORTHOLOGUE AFUA_8G05410)-RELATED"/>
    <property type="match status" value="1"/>
</dbReference>
<gene>
    <name evidence="3" type="ORF">AC579_9224</name>
</gene>
<feature type="domain" description="Yeast cell wall synthesis Kre9/Knh1-like N-terminal" evidence="2">
    <location>
        <begin position="66"/>
        <end position="163"/>
    </location>
</feature>
<accession>A0A139I1P0</accession>
<dbReference type="EMBL" id="LFZO01000436">
    <property type="protein sequence ID" value="KXT08512.1"/>
    <property type="molecule type" value="Genomic_DNA"/>
</dbReference>
<evidence type="ECO:0000259" key="2">
    <source>
        <dbReference type="Pfam" id="PF10342"/>
    </source>
</evidence>
<protein>
    <recommendedName>
        <fullName evidence="2">Yeast cell wall synthesis Kre9/Knh1-like N-terminal domain-containing protein</fullName>
    </recommendedName>
</protein>
<organism evidence="3 4">
    <name type="scientific">Pseudocercospora musae</name>
    <dbReference type="NCBI Taxonomy" id="113226"/>
    <lineage>
        <taxon>Eukaryota</taxon>
        <taxon>Fungi</taxon>
        <taxon>Dikarya</taxon>
        <taxon>Ascomycota</taxon>
        <taxon>Pezizomycotina</taxon>
        <taxon>Dothideomycetes</taxon>
        <taxon>Dothideomycetidae</taxon>
        <taxon>Mycosphaerellales</taxon>
        <taxon>Mycosphaerellaceae</taxon>
        <taxon>Pseudocercospora</taxon>
    </lineage>
</organism>
<dbReference type="InterPro" id="IPR018466">
    <property type="entry name" value="Kre9/Knh1-like_N"/>
</dbReference>
<proteinExistence type="predicted"/>
<name>A0A139I1P0_9PEZI</name>
<evidence type="ECO:0000313" key="4">
    <source>
        <dbReference type="Proteomes" id="UP000073492"/>
    </source>
</evidence>
<reference evidence="3 4" key="1">
    <citation type="submission" date="2015-07" db="EMBL/GenBank/DDBJ databases">
        <title>Comparative genomics of the Sigatoka disease complex on banana suggests a link between parallel evolutionary changes in Pseudocercospora fijiensis and Pseudocercospora eumusae and increased virulence on the banana host.</title>
        <authorList>
            <person name="Chang T.-C."/>
            <person name="Salvucci A."/>
            <person name="Crous P.W."/>
            <person name="Stergiopoulos I."/>
        </authorList>
    </citation>
    <scope>NUCLEOTIDE SEQUENCE [LARGE SCALE GENOMIC DNA]</scope>
    <source>
        <strain evidence="3 4">CBS 116634</strain>
    </source>
</reference>
<comment type="caution">
    <text evidence="3">The sequence shown here is derived from an EMBL/GenBank/DDBJ whole genome shotgun (WGS) entry which is preliminary data.</text>
</comment>
<dbReference type="AlphaFoldDB" id="A0A139I1P0"/>
<dbReference type="PANTHER" id="PTHR40633:SF1">
    <property type="entry name" value="GPI ANCHORED SERINE-THREONINE RICH PROTEIN (AFU_ORTHOLOGUE AFUA_1G03630)"/>
    <property type="match status" value="1"/>
</dbReference>
<keyword evidence="1" id="KW-0732">Signal</keyword>
<dbReference type="InterPro" id="IPR052982">
    <property type="entry name" value="SRP1/TIP1-like"/>
</dbReference>
<keyword evidence="4" id="KW-1185">Reference proteome</keyword>
<evidence type="ECO:0000256" key="1">
    <source>
        <dbReference type="ARBA" id="ARBA00022729"/>
    </source>
</evidence>
<evidence type="ECO:0000313" key="3">
    <source>
        <dbReference type="EMBL" id="KXT08512.1"/>
    </source>
</evidence>
<dbReference type="OrthoDB" id="4094614at2759"/>